<dbReference type="InterPro" id="IPR044878">
    <property type="entry name" value="UbiA_sf"/>
</dbReference>
<dbReference type="EC" id="2.5.1.74" evidence="8 9"/>
<comment type="catalytic activity">
    <reaction evidence="8">
        <text>an all-trans-polyprenyl diphosphate + 1,4-dihydroxy-2-naphthoate + H(+) = a 2-demethylmenaquinol + CO2 + diphosphate</text>
        <dbReference type="Rhea" id="RHEA:26478"/>
        <dbReference type="Rhea" id="RHEA-COMP:9563"/>
        <dbReference type="Rhea" id="RHEA-COMP:9564"/>
        <dbReference type="ChEBI" id="CHEBI:11173"/>
        <dbReference type="ChEBI" id="CHEBI:15378"/>
        <dbReference type="ChEBI" id="CHEBI:16526"/>
        <dbReference type="ChEBI" id="CHEBI:33019"/>
        <dbReference type="ChEBI" id="CHEBI:55437"/>
        <dbReference type="ChEBI" id="CHEBI:58914"/>
        <dbReference type="EC" id="2.5.1.74"/>
    </reaction>
</comment>
<dbReference type="InterPro" id="IPR000537">
    <property type="entry name" value="UbiA_prenyltransferase"/>
</dbReference>
<evidence type="ECO:0000256" key="8">
    <source>
        <dbReference type="HAMAP-Rule" id="MF_01937"/>
    </source>
</evidence>
<dbReference type="GO" id="GO:0009234">
    <property type="term" value="P:menaquinone biosynthetic process"/>
    <property type="evidence" value="ECO:0007669"/>
    <property type="project" value="UniProtKB-UniRule"/>
</dbReference>
<keyword evidence="11" id="KW-1185">Reference proteome</keyword>
<evidence type="ECO:0000313" key="10">
    <source>
        <dbReference type="EMBL" id="TYO94745.1"/>
    </source>
</evidence>
<keyword evidence="5 8" id="KW-0812">Transmembrane</keyword>
<feature type="transmembrane region" description="Helical" evidence="8">
    <location>
        <begin position="148"/>
        <end position="168"/>
    </location>
</feature>
<sequence length="302" mass="32628">MIKQRKKTNWRVWWRLLRPHTLTAAFVPVSVGTALALHAGQVNVPLFLVMLLASLIIQAATNMFNEYYDYVKGLDTPESVGIGGTIVRDGVPPSTVLRIAISFYALAVVAGVYICAASSWWLALVGLGCMAAGYLYTGGPWPIAYTPLGELLSGVLMGTTIILISFFIQTGSVSLESVLVSVPITVLIGGILLSNNIRDLDGDRAKNRRTLPILMGRSNAINLLAVLFTFSYLWVTGLVLMGIVSPWALLSLASIPKARQAVRGFHGKTRPVEMMPAMQATAQTNTAFGLLLAAGLVLSYWF</sequence>
<gene>
    <name evidence="8" type="primary">menA</name>
    <name evidence="10" type="ORF">LX24_02214</name>
</gene>
<dbReference type="NCBIfam" id="NF004749">
    <property type="entry name" value="PRK06080.1-1"/>
    <property type="match status" value="1"/>
</dbReference>
<comment type="similarity">
    <text evidence="8">Belongs to the MenA family. Type 1 subfamily.</text>
</comment>
<dbReference type="GO" id="GO:0046428">
    <property type="term" value="F:1,4-dihydroxy-2-naphthoate polyprenyltransferase activity"/>
    <property type="evidence" value="ECO:0007669"/>
    <property type="project" value="UniProtKB-UniRule"/>
</dbReference>
<dbReference type="InterPro" id="IPR004657">
    <property type="entry name" value="MenA"/>
</dbReference>
<dbReference type="GO" id="GO:0005886">
    <property type="term" value="C:plasma membrane"/>
    <property type="evidence" value="ECO:0007669"/>
    <property type="project" value="UniProtKB-SubCell"/>
</dbReference>
<keyword evidence="3 8" id="KW-1003">Cell membrane</keyword>
<dbReference type="PANTHER" id="PTHR13929:SF0">
    <property type="entry name" value="UBIA PRENYLTRANSFERASE DOMAIN-CONTAINING PROTEIN 1"/>
    <property type="match status" value="1"/>
</dbReference>
<evidence type="ECO:0000313" key="11">
    <source>
        <dbReference type="Proteomes" id="UP000323166"/>
    </source>
</evidence>
<dbReference type="Proteomes" id="UP000323166">
    <property type="component" value="Unassembled WGS sequence"/>
</dbReference>
<dbReference type="GO" id="GO:0042371">
    <property type="term" value="P:vitamin K biosynthetic process"/>
    <property type="evidence" value="ECO:0007669"/>
    <property type="project" value="TreeGrafter"/>
</dbReference>
<feature type="transmembrane region" description="Helical" evidence="8">
    <location>
        <begin position="96"/>
        <end position="114"/>
    </location>
</feature>
<evidence type="ECO:0000256" key="4">
    <source>
        <dbReference type="ARBA" id="ARBA00022679"/>
    </source>
</evidence>
<evidence type="ECO:0000256" key="5">
    <source>
        <dbReference type="ARBA" id="ARBA00022692"/>
    </source>
</evidence>
<protein>
    <recommendedName>
        <fullName evidence="8 9">1,4-dihydroxy-2-naphthoate octaprenyltransferase</fullName>
        <shortName evidence="8">DHNA-octaprenyltransferase</shortName>
        <ecNumber evidence="8 9">2.5.1.74</ecNumber>
    </recommendedName>
</protein>
<feature type="transmembrane region" description="Helical" evidence="8">
    <location>
        <begin position="120"/>
        <end position="136"/>
    </location>
</feature>
<dbReference type="InterPro" id="IPR026046">
    <property type="entry name" value="UBIAD1"/>
</dbReference>
<keyword evidence="7 8" id="KW-0472">Membrane</keyword>
<name>A0A5S4ZRN2_9FIRM</name>
<dbReference type="FunFam" id="1.10.357.140:FF:000007">
    <property type="entry name" value="1,4-dihydroxy-2-naphthoate octaprenyltransferase"/>
    <property type="match status" value="1"/>
</dbReference>
<evidence type="ECO:0000256" key="6">
    <source>
        <dbReference type="ARBA" id="ARBA00022989"/>
    </source>
</evidence>
<dbReference type="Pfam" id="PF01040">
    <property type="entry name" value="UbiA"/>
    <property type="match status" value="1"/>
</dbReference>
<feature type="transmembrane region" description="Helical" evidence="8">
    <location>
        <begin position="174"/>
        <end position="193"/>
    </location>
</feature>
<comment type="function">
    <text evidence="8">Conversion of 1,4-dihydroxy-2-naphthoate (DHNA) to demethylmenaquinone (DMK).</text>
</comment>
<organism evidence="10 11">
    <name type="scientific">Desulfallas thermosapovorans DSM 6562</name>
    <dbReference type="NCBI Taxonomy" id="1121431"/>
    <lineage>
        <taxon>Bacteria</taxon>
        <taxon>Bacillati</taxon>
        <taxon>Bacillota</taxon>
        <taxon>Clostridia</taxon>
        <taxon>Eubacteriales</taxon>
        <taxon>Desulfallaceae</taxon>
        <taxon>Desulfallas</taxon>
    </lineage>
</organism>
<dbReference type="EMBL" id="VNHM01000012">
    <property type="protein sequence ID" value="TYO94745.1"/>
    <property type="molecule type" value="Genomic_DNA"/>
</dbReference>
<keyword evidence="4 8" id="KW-0808">Transferase</keyword>
<dbReference type="PANTHER" id="PTHR13929">
    <property type="entry name" value="1,4-DIHYDROXY-2-NAPHTHOATE OCTAPRENYLTRANSFERASE"/>
    <property type="match status" value="1"/>
</dbReference>
<dbReference type="CDD" id="cd13962">
    <property type="entry name" value="PT_UbiA_UBIAD1"/>
    <property type="match status" value="1"/>
</dbReference>
<dbReference type="NCBIfam" id="TIGR00751">
    <property type="entry name" value="menA"/>
    <property type="match status" value="1"/>
</dbReference>
<feature type="transmembrane region" description="Helical" evidence="8">
    <location>
        <begin position="277"/>
        <end position="301"/>
    </location>
</feature>
<dbReference type="AlphaFoldDB" id="A0A5S4ZRN2"/>
<proteinExistence type="inferred from homology"/>
<comment type="pathway">
    <text evidence="8">Quinol/quinone metabolism; menaquinone biosynthesis; menaquinol from 1,4-dihydroxy-2-naphthoate: step 1/2.</text>
</comment>
<evidence type="ECO:0000256" key="3">
    <source>
        <dbReference type="ARBA" id="ARBA00022475"/>
    </source>
</evidence>
<keyword evidence="6 8" id="KW-1133">Transmembrane helix</keyword>
<dbReference type="HAMAP" id="MF_01937">
    <property type="entry name" value="MenA_1"/>
    <property type="match status" value="1"/>
</dbReference>
<dbReference type="UniPathway" id="UPA00079">
    <property type="reaction ID" value="UER00168"/>
</dbReference>
<comment type="subcellular location">
    <subcellularLocation>
        <location evidence="8">Cell membrane</location>
        <topology evidence="8">Multi-pass membrane protein</topology>
    </subcellularLocation>
    <subcellularLocation>
        <location evidence="1">Membrane</location>
        <topology evidence="1">Multi-pass membrane protein</topology>
    </subcellularLocation>
</comment>
<feature type="transmembrane region" description="Helical" evidence="8">
    <location>
        <begin position="46"/>
        <end position="64"/>
    </location>
</feature>
<dbReference type="RefSeq" id="WP_166512200.1">
    <property type="nucleotide sequence ID" value="NZ_VNHM01000012.1"/>
</dbReference>
<evidence type="ECO:0000256" key="7">
    <source>
        <dbReference type="ARBA" id="ARBA00023136"/>
    </source>
</evidence>
<comment type="caution">
    <text evidence="10">The sequence shown here is derived from an EMBL/GenBank/DDBJ whole genome shotgun (WGS) entry which is preliminary data.</text>
</comment>
<evidence type="ECO:0000256" key="1">
    <source>
        <dbReference type="ARBA" id="ARBA00004141"/>
    </source>
</evidence>
<accession>A0A5S4ZRN2</accession>
<evidence type="ECO:0000256" key="2">
    <source>
        <dbReference type="ARBA" id="ARBA00022428"/>
    </source>
</evidence>
<dbReference type="Gene3D" id="1.10.357.140">
    <property type="entry name" value="UbiA prenyltransferase"/>
    <property type="match status" value="1"/>
</dbReference>
<evidence type="ECO:0000256" key="9">
    <source>
        <dbReference type="NCBIfam" id="TIGR00751"/>
    </source>
</evidence>
<dbReference type="PIRSF" id="PIRSF005355">
    <property type="entry name" value="UBIAD1"/>
    <property type="match status" value="1"/>
</dbReference>
<feature type="transmembrane region" description="Helical" evidence="8">
    <location>
        <begin position="214"/>
        <end position="232"/>
    </location>
</feature>
<reference evidence="10 11" key="1">
    <citation type="submission" date="2019-07" db="EMBL/GenBank/DDBJ databases">
        <title>Genomic Encyclopedia of Type Strains, Phase I: the one thousand microbial genomes (KMG-I) project.</title>
        <authorList>
            <person name="Kyrpides N."/>
        </authorList>
    </citation>
    <scope>NUCLEOTIDE SEQUENCE [LARGE SCALE GENOMIC DNA]</scope>
    <source>
        <strain evidence="10 11">DSM 6562</strain>
    </source>
</reference>
<keyword evidence="2 8" id="KW-0474">Menaquinone biosynthesis</keyword>